<feature type="transmembrane region" description="Helical" evidence="1">
    <location>
        <begin position="29"/>
        <end position="48"/>
    </location>
</feature>
<feature type="transmembrane region" description="Helical" evidence="1">
    <location>
        <begin position="69"/>
        <end position="86"/>
    </location>
</feature>
<evidence type="ECO:0008006" key="4">
    <source>
        <dbReference type="Google" id="ProtNLM"/>
    </source>
</evidence>
<comment type="caution">
    <text evidence="2">The sequence shown here is derived from an EMBL/GenBank/DDBJ whole genome shotgun (WGS) entry which is preliminary data.</text>
</comment>
<dbReference type="Proteomes" id="UP000054387">
    <property type="component" value="Unassembled WGS sequence"/>
</dbReference>
<keyword evidence="1" id="KW-0812">Transmembrane</keyword>
<protein>
    <recommendedName>
        <fullName evidence="4">DUF2178 domain-containing protein</fullName>
    </recommendedName>
</protein>
<sequence>MSQSIGVGVIGIFAATAAAVFAPSSIEDLFLIAGVGSYYLGVVGYLFIWQRTGVRLLDEREARIEQKTGQIVVSVLIAITIFALPADVLLDTTGIVDVPPAIRGVVWGYALLLLFSLLVYGYVADRMQ</sequence>
<feature type="transmembrane region" description="Helical" evidence="1">
    <location>
        <begin position="106"/>
        <end position="123"/>
    </location>
</feature>
<dbReference type="EMBL" id="LOPU01000018">
    <property type="protein sequence ID" value="KTG10242.1"/>
    <property type="molecule type" value="Genomic_DNA"/>
</dbReference>
<accession>A0A0W1RB36</accession>
<organism evidence="2 3">
    <name type="scientific">Haloprofundus marisrubri</name>
    <dbReference type="NCBI Taxonomy" id="1514971"/>
    <lineage>
        <taxon>Archaea</taxon>
        <taxon>Methanobacteriati</taxon>
        <taxon>Methanobacteriota</taxon>
        <taxon>Stenosarchaea group</taxon>
        <taxon>Halobacteria</taxon>
        <taxon>Halobacteriales</taxon>
        <taxon>Haloferacaceae</taxon>
        <taxon>Haloprofundus</taxon>
    </lineage>
</organism>
<dbReference type="AlphaFoldDB" id="A0A0W1RB36"/>
<evidence type="ECO:0000313" key="2">
    <source>
        <dbReference type="EMBL" id="KTG10242.1"/>
    </source>
</evidence>
<gene>
    <name evidence="2" type="ORF">AUR64_11710</name>
</gene>
<keyword evidence="3" id="KW-1185">Reference proteome</keyword>
<name>A0A0W1RB36_9EURY</name>
<reference evidence="2 3" key="1">
    <citation type="submission" date="2015-12" db="EMBL/GenBank/DDBJ databases">
        <title>Haloprofundus marisrubri gen. nov., sp. nov., an extremely halophilic archaeon isolated from the Discovery deep brine-seawater interface in the Red Sea.</title>
        <authorList>
            <person name="Zhang G."/>
            <person name="Stingl U."/>
            <person name="Rashid M."/>
        </authorList>
    </citation>
    <scope>NUCLEOTIDE SEQUENCE [LARGE SCALE GENOMIC DNA]</scope>
    <source>
        <strain evidence="2 3">SB9</strain>
    </source>
</reference>
<proteinExistence type="predicted"/>
<evidence type="ECO:0000256" key="1">
    <source>
        <dbReference type="SAM" id="Phobius"/>
    </source>
</evidence>
<keyword evidence="1" id="KW-0472">Membrane</keyword>
<evidence type="ECO:0000313" key="3">
    <source>
        <dbReference type="Proteomes" id="UP000054387"/>
    </source>
</evidence>
<keyword evidence="1" id="KW-1133">Transmembrane helix</keyword>